<reference evidence="1 2" key="1">
    <citation type="journal article" date="2017" name="Genome Biol. Evol.">
        <title>Phytophthora megakarya and P. palmivora, closely related causal agents of cacao black pod rot, underwent increases in genome sizes and gene numbers by different mechanisms.</title>
        <authorList>
            <person name="Ali S.S."/>
            <person name="Shao J."/>
            <person name="Lary D.J."/>
            <person name="Kronmiller B."/>
            <person name="Shen D."/>
            <person name="Strem M.D."/>
            <person name="Amoako-Attah I."/>
            <person name="Akrofi A.Y."/>
            <person name="Begoude B.A."/>
            <person name="Ten Hoopen G.M."/>
            <person name="Coulibaly K."/>
            <person name="Kebe B.I."/>
            <person name="Melnick R.L."/>
            <person name="Guiltinan M.J."/>
            <person name="Tyler B.M."/>
            <person name="Meinhardt L.W."/>
            <person name="Bailey B.A."/>
        </authorList>
    </citation>
    <scope>NUCLEOTIDE SEQUENCE [LARGE SCALE GENOMIC DNA]</scope>
    <source>
        <strain evidence="2">sbr112.9</strain>
    </source>
</reference>
<comment type="caution">
    <text evidence="1">The sequence shown here is derived from an EMBL/GenBank/DDBJ whole genome shotgun (WGS) entry which is preliminary data.</text>
</comment>
<dbReference type="AlphaFoldDB" id="A0A2P4YMA9"/>
<keyword evidence="2" id="KW-1185">Reference proteome</keyword>
<protein>
    <submittedName>
        <fullName evidence="1">Uncharacterized protein</fullName>
    </submittedName>
</protein>
<evidence type="ECO:0000313" key="1">
    <source>
        <dbReference type="EMBL" id="POM78920.1"/>
    </source>
</evidence>
<name>A0A2P4YMA9_9STRA</name>
<organism evidence="1 2">
    <name type="scientific">Phytophthora palmivora</name>
    <dbReference type="NCBI Taxonomy" id="4796"/>
    <lineage>
        <taxon>Eukaryota</taxon>
        <taxon>Sar</taxon>
        <taxon>Stramenopiles</taxon>
        <taxon>Oomycota</taxon>
        <taxon>Peronosporomycetes</taxon>
        <taxon>Peronosporales</taxon>
        <taxon>Peronosporaceae</taxon>
        <taxon>Phytophthora</taxon>
    </lineage>
</organism>
<gene>
    <name evidence="1" type="ORF">PHPALM_3489</name>
</gene>
<evidence type="ECO:0000313" key="2">
    <source>
        <dbReference type="Proteomes" id="UP000237271"/>
    </source>
</evidence>
<sequence>MLSSEEKYCFEKATFEPVMEPWSGYQVQRFMLIKAMEGDSKKGMRCVTAYSSDTTTNPTELLNLNRNRWRPFPFQTRRAIVSQLLDRANETDDRYHVSEILENCPIIMSDGFAGGRAARSRRENVRNRDYDYNFAIPEYLVTKLDAVVKAERRKRPKPTCLVNTDSDHVGDTTNGIIAFFPGAGSKHVKLALEAAKILREAHLGSVYRLSSGGLTVNVRNVFGFLAREGQDVK</sequence>
<accession>A0A2P4YMA9</accession>
<dbReference type="OrthoDB" id="129096at2759"/>
<proteinExistence type="predicted"/>
<dbReference type="EMBL" id="NCKW01001873">
    <property type="protein sequence ID" value="POM78920.1"/>
    <property type="molecule type" value="Genomic_DNA"/>
</dbReference>
<dbReference type="Proteomes" id="UP000237271">
    <property type="component" value="Unassembled WGS sequence"/>
</dbReference>